<dbReference type="Proteomes" id="UP000032232">
    <property type="component" value="Unassembled WGS sequence"/>
</dbReference>
<name>A0A0D1CJC6_9RHOB</name>
<organism evidence="1 2">
    <name type="scientific">Jannaschia aquimarina</name>
    <dbReference type="NCBI Taxonomy" id="935700"/>
    <lineage>
        <taxon>Bacteria</taxon>
        <taxon>Pseudomonadati</taxon>
        <taxon>Pseudomonadota</taxon>
        <taxon>Alphaproteobacteria</taxon>
        <taxon>Rhodobacterales</taxon>
        <taxon>Roseobacteraceae</taxon>
        <taxon>Jannaschia</taxon>
    </lineage>
</organism>
<dbReference type="PATRIC" id="fig|935700.4.peg.3599"/>
<dbReference type="OrthoDB" id="284135at2"/>
<accession>A0A0D1CJC6</accession>
<gene>
    <name evidence="1" type="ORF">jaqu_34920</name>
</gene>
<evidence type="ECO:0000313" key="2">
    <source>
        <dbReference type="Proteomes" id="UP000032232"/>
    </source>
</evidence>
<dbReference type="InterPro" id="IPR021322">
    <property type="entry name" value="DUF2924"/>
</dbReference>
<evidence type="ECO:0008006" key="3">
    <source>
        <dbReference type="Google" id="ProtNLM"/>
    </source>
</evidence>
<dbReference type="RefSeq" id="WP_084629980.1">
    <property type="nucleotide sequence ID" value="NZ_FZPF01000003.1"/>
</dbReference>
<dbReference type="STRING" id="935700.jaqu_34920"/>
<evidence type="ECO:0000313" key="1">
    <source>
        <dbReference type="EMBL" id="KIT14802.1"/>
    </source>
</evidence>
<keyword evidence="2" id="KW-1185">Reference proteome</keyword>
<dbReference type="AlphaFoldDB" id="A0A0D1CJC6"/>
<sequence length="166" mass="18357">MTKTKTKSVGKRTGRDAAQDHAVLADLVMLKAMTVPELREKWAAIFNASAPNTSRQNLELRLGYRIQELALGGIGRDARRTLDALAAEVASGEPGQMVSDPRRPMPGTKLVREWNGVEHTVTVLPKGFEWQGRRFKSLSGAARAITGANWNGWKFFGFTPRPRISK</sequence>
<protein>
    <recommendedName>
        <fullName evidence="3">DUF2924 domain-containing protein</fullName>
    </recommendedName>
</protein>
<comment type="caution">
    <text evidence="1">The sequence shown here is derived from an EMBL/GenBank/DDBJ whole genome shotgun (WGS) entry which is preliminary data.</text>
</comment>
<dbReference type="Pfam" id="PF11149">
    <property type="entry name" value="DUF2924"/>
    <property type="match status" value="1"/>
</dbReference>
<dbReference type="EMBL" id="JYFE01000061">
    <property type="protein sequence ID" value="KIT14802.1"/>
    <property type="molecule type" value="Genomic_DNA"/>
</dbReference>
<reference evidence="1 2" key="1">
    <citation type="submission" date="2015-02" db="EMBL/GenBank/DDBJ databases">
        <title>Genome Sequence of Jannaschia aquimarina DSM28248, a member of the Roseobacter clade.</title>
        <authorList>
            <person name="Voget S."/>
            <person name="Daniel R."/>
        </authorList>
    </citation>
    <scope>NUCLEOTIDE SEQUENCE [LARGE SCALE GENOMIC DNA]</scope>
    <source>
        <strain evidence="1 2">GSW-M26</strain>
    </source>
</reference>
<proteinExistence type="predicted"/>